<dbReference type="EMBL" id="KU998251">
    <property type="protein sequence ID" value="ANA87221.1"/>
    <property type="molecule type" value="Genomic_DNA"/>
</dbReference>
<dbReference type="KEGG" id="vg:28378447"/>
<proteinExistence type="predicted"/>
<name>A0A160DGT0_9CAUD</name>
<evidence type="ECO:0000313" key="2">
    <source>
        <dbReference type="Proteomes" id="UP000201990"/>
    </source>
</evidence>
<organism evidence="1 2">
    <name type="scientific">Gordonia phage KatherineG</name>
    <dbReference type="NCBI Taxonomy" id="1838070"/>
    <lineage>
        <taxon>Viruses</taxon>
        <taxon>Duplodnaviria</taxon>
        <taxon>Heunggongvirae</taxon>
        <taxon>Uroviricota</taxon>
        <taxon>Caudoviricetes</taxon>
        <taxon>Soupsvirus</taxon>
        <taxon>Soupsvirus soups</taxon>
    </lineage>
</organism>
<dbReference type="RefSeq" id="YP_009269108.1">
    <property type="nucleotide sequence ID" value="NC_030695.1"/>
</dbReference>
<gene>
    <name evidence="1" type="primary">88</name>
    <name evidence="1" type="ORF">PBI_KATHERINEG_88</name>
</gene>
<sequence>MPNTRDSKFVESSPSGQAYACRIHAKGCSDLPKEKRRGFEQYPAEAENWTDWTQAVFGDIASDEYEVGTDEWKQACLFEAGEVRVMPCAKAAGFGGPK</sequence>
<accession>A0A160DGT0</accession>
<protein>
    <submittedName>
        <fullName evidence="1">Uncharacterized protein</fullName>
    </submittedName>
</protein>
<dbReference type="Proteomes" id="UP000201990">
    <property type="component" value="Segment"/>
</dbReference>
<dbReference type="GeneID" id="28378447"/>
<evidence type="ECO:0000313" key="1">
    <source>
        <dbReference type="EMBL" id="ANA87221.1"/>
    </source>
</evidence>
<reference evidence="1 2" key="1">
    <citation type="submission" date="2016-03" db="EMBL/GenBank/DDBJ databases">
        <authorList>
            <person name="Montgomery M.T."/>
            <person name="Guerrero C.A."/>
            <person name="Mavrich T.N."/>
            <person name="Pope W.H."/>
            <person name="Garlena R.A."/>
            <person name="Russell D.A."/>
            <person name="Jacobs-Sera D."/>
            <person name="Hendrix R.W."/>
            <person name="Hatfull G.F."/>
        </authorList>
    </citation>
    <scope>NUCLEOTIDE SEQUENCE [LARGE SCALE GENOMIC DNA]</scope>
</reference>